<organism evidence="7 8">
    <name type="scientific">Allisonella histaminiformans</name>
    <dbReference type="NCBI Taxonomy" id="209880"/>
    <lineage>
        <taxon>Bacteria</taxon>
        <taxon>Bacillati</taxon>
        <taxon>Bacillota</taxon>
        <taxon>Negativicutes</taxon>
        <taxon>Veillonellales</taxon>
        <taxon>Veillonellaceae</taxon>
        <taxon>Allisonella</taxon>
    </lineage>
</organism>
<dbReference type="OrthoDB" id="9762947at2"/>
<keyword evidence="5 6" id="KW-0472">Membrane</keyword>
<feature type="transmembrane region" description="Helical" evidence="6">
    <location>
        <begin position="274"/>
        <end position="298"/>
    </location>
</feature>
<feature type="transmembrane region" description="Helical" evidence="6">
    <location>
        <begin position="7"/>
        <end position="28"/>
    </location>
</feature>
<dbReference type="AlphaFoldDB" id="A0A1G5V1N6"/>
<dbReference type="PANTHER" id="PTHR42770">
    <property type="entry name" value="AMINO ACID TRANSPORTER-RELATED"/>
    <property type="match status" value="1"/>
</dbReference>
<feature type="transmembrane region" description="Helical" evidence="6">
    <location>
        <begin position="40"/>
        <end position="58"/>
    </location>
</feature>
<evidence type="ECO:0000256" key="3">
    <source>
        <dbReference type="ARBA" id="ARBA00022692"/>
    </source>
</evidence>
<keyword evidence="4 6" id="KW-1133">Transmembrane helix</keyword>
<evidence type="ECO:0000313" key="8">
    <source>
        <dbReference type="Proteomes" id="UP000199689"/>
    </source>
</evidence>
<dbReference type="InterPro" id="IPR027566">
    <property type="entry name" value="Symport/antiport_PotE"/>
</dbReference>
<feature type="transmembrane region" description="Helical" evidence="6">
    <location>
        <begin position="150"/>
        <end position="170"/>
    </location>
</feature>
<evidence type="ECO:0000256" key="1">
    <source>
        <dbReference type="ARBA" id="ARBA00004651"/>
    </source>
</evidence>
<reference evidence="7 8" key="1">
    <citation type="submission" date="2016-10" db="EMBL/GenBank/DDBJ databases">
        <authorList>
            <person name="de Groot N.N."/>
        </authorList>
    </citation>
    <scope>NUCLEOTIDE SEQUENCE [LARGE SCALE GENOMIC DNA]</scope>
    <source>
        <strain evidence="7 8">DSM 15230</strain>
    </source>
</reference>
<comment type="similarity">
    <text evidence="6">Belongs to the amino acid-polyamine-organocation (APC) superfamily. Basic amino acid/polyamine antiporter (APA) (TC 2.A.3.2) family.</text>
</comment>
<evidence type="ECO:0000256" key="4">
    <source>
        <dbReference type="ARBA" id="ARBA00022989"/>
    </source>
</evidence>
<evidence type="ECO:0000313" key="7">
    <source>
        <dbReference type="EMBL" id="SDA39744.1"/>
    </source>
</evidence>
<name>A0A1G5V1N6_9FIRM</name>
<evidence type="ECO:0000256" key="6">
    <source>
        <dbReference type="HAMAP-Rule" id="MF_02073"/>
    </source>
</evidence>
<keyword evidence="3 6" id="KW-0812">Transmembrane</keyword>
<protein>
    <recommendedName>
        <fullName evidence="6">Putrescine transporter</fullName>
    </recommendedName>
</protein>
<dbReference type="NCBIfam" id="NF007938">
    <property type="entry name" value="PRK10655.1"/>
    <property type="match status" value="1"/>
</dbReference>
<feature type="transmembrane region" description="Helical" evidence="6">
    <location>
        <begin position="88"/>
        <end position="113"/>
    </location>
</feature>
<feature type="transmembrane region" description="Helical" evidence="6">
    <location>
        <begin position="220"/>
        <end position="239"/>
    </location>
</feature>
<dbReference type="Gene3D" id="1.20.1740.10">
    <property type="entry name" value="Amino acid/polyamine transporter I"/>
    <property type="match status" value="1"/>
</dbReference>
<dbReference type="PANTHER" id="PTHR42770:SF6">
    <property type="entry name" value="PUTRESCINE TRANSPORTER POTE"/>
    <property type="match status" value="1"/>
</dbReference>
<feature type="transmembrane region" description="Helical" evidence="6">
    <location>
        <begin position="349"/>
        <end position="370"/>
    </location>
</feature>
<dbReference type="STRING" id="209880.SAMN02910343_00303"/>
<dbReference type="GeneID" id="87755350"/>
<gene>
    <name evidence="7" type="ORF">SAMN02910343_00303</name>
</gene>
<dbReference type="InterPro" id="IPR002293">
    <property type="entry name" value="AA/rel_permease1"/>
</dbReference>
<feature type="transmembrane region" description="Helical" evidence="6">
    <location>
        <begin position="119"/>
        <end position="138"/>
    </location>
</feature>
<feature type="transmembrane region" description="Helical" evidence="6">
    <location>
        <begin position="382"/>
        <end position="400"/>
    </location>
</feature>
<sequence>MQKVKKMGVWELTLLVLVNMMGSGIILLPTKLASVGTISVLSWFITGGAVACLAYAFAKCGMFSRRGGGMGGYAEYSFGKAGNFMTNYTYSITALLADVAIALTAVAYALQVLGVESNATTICVGTLIAIWAATALSLGGPKSVGRITSFTVLGVVVPVLGISLIGWFWFSPSLWISQWNPHNLPFFDAVSSSIALTLWAFAGFESAVSNSDAVENPEKNVPIAVMAATLGAAAVYVVSTNVIQGIVPSAELVNSNAPFGVAFAHMFSPAVGQVINAFFVLSCFGSLMACQFTAVQCLKSGADAGYFPAIFAKETKRGLPLMDMIIVAILQSIFVIMSASPEFFSQFEAAVDLSVMTNLIPFIFSMGSILVIQKAATGKTDFVTNICAVIGLIYSFYALYACGTDALVWGSLVTFLGIALYGIVSPKYDLEAAVAYNKKIDAEKAAQNQ</sequence>
<feature type="transmembrane region" description="Helical" evidence="6">
    <location>
        <begin position="406"/>
        <end position="424"/>
    </location>
</feature>
<dbReference type="GO" id="GO:0015496">
    <property type="term" value="F:putrescine:ornithine antiporter activity"/>
    <property type="evidence" value="ECO:0007669"/>
    <property type="project" value="InterPro"/>
</dbReference>
<dbReference type="InterPro" id="IPR050367">
    <property type="entry name" value="APC_superfamily"/>
</dbReference>
<dbReference type="Pfam" id="PF13520">
    <property type="entry name" value="AA_permease_2"/>
    <property type="match status" value="1"/>
</dbReference>
<proteinExistence type="inferred from homology"/>
<accession>A0A1G5V1N6</accession>
<evidence type="ECO:0000256" key="2">
    <source>
        <dbReference type="ARBA" id="ARBA00022475"/>
    </source>
</evidence>
<keyword evidence="8" id="KW-1185">Reference proteome</keyword>
<dbReference type="PIRSF" id="PIRSF006060">
    <property type="entry name" value="AA_transporter"/>
    <property type="match status" value="1"/>
</dbReference>
<feature type="transmembrane region" description="Helical" evidence="6">
    <location>
        <begin position="319"/>
        <end position="337"/>
    </location>
</feature>
<keyword evidence="6" id="KW-0813">Transport</keyword>
<comment type="subcellular location">
    <subcellularLocation>
        <location evidence="1 6">Cell membrane</location>
        <topology evidence="1 6">Multi-pass membrane protein</topology>
    </subcellularLocation>
</comment>
<dbReference type="RefSeq" id="WP_091363108.1">
    <property type="nucleotide sequence ID" value="NZ_FMXA01000004.1"/>
</dbReference>
<evidence type="ECO:0000256" key="5">
    <source>
        <dbReference type="ARBA" id="ARBA00023136"/>
    </source>
</evidence>
<dbReference type="Proteomes" id="UP000199689">
    <property type="component" value="Unassembled WGS sequence"/>
</dbReference>
<feature type="transmembrane region" description="Helical" evidence="6">
    <location>
        <begin position="190"/>
        <end position="208"/>
    </location>
</feature>
<dbReference type="HAMAP" id="MF_02073">
    <property type="entry name" value="Putrescine_transp"/>
    <property type="match status" value="1"/>
</dbReference>
<dbReference type="EMBL" id="FMXA01000004">
    <property type="protein sequence ID" value="SDA39744.1"/>
    <property type="molecule type" value="Genomic_DNA"/>
</dbReference>
<dbReference type="NCBIfam" id="TIGR04299">
    <property type="entry name" value="antiport_PotE"/>
    <property type="match status" value="1"/>
</dbReference>
<dbReference type="GO" id="GO:0005886">
    <property type="term" value="C:plasma membrane"/>
    <property type="evidence" value="ECO:0007669"/>
    <property type="project" value="UniProtKB-SubCell"/>
</dbReference>
<keyword evidence="2 6" id="KW-1003">Cell membrane</keyword>